<accession>A0AC61U8J8</accession>
<evidence type="ECO:0000313" key="1">
    <source>
        <dbReference type="EMBL" id="UUZ46380.1"/>
    </source>
</evidence>
<dbReference type="Proteomes" id="UP001059663">
    <property type="component" value="Chromosome"/>
</dbReference>
<proteinExistence type="predicted"/>
<protein>
    <submittedName>
        <fullName evidence="1">Uncharacterized protein</fullName>
    </submittedName>
</protein>
<name>A0AC61U8J8_9MICO</name>
<reference evidence="1" key="1">
    <citation type="submission" date="2021-11" db="EMBL/GenBank/DDBJ databases">
        <title>Study of the species diversity of bacterial strains isolated from a unique natural object - Shulgan-Tash cave (Bashkiria).</title>
        <authorList>
            <person name="Sazanova A.L."/>
            <person name="Chirak E.R."/>
            <person name="Safronova V.I."/>
        </authorList>
    </citation>
    <scope>NUCLEOTIDE SEQUENCE</scope>
    <source>
        <strain evidence="1">P1</strain>
    </source>
</reference>
<dbReference type="EMBL" id="CP087977">
    <property type="protein sequence ID" value="UUZ46380.1"/>
    <property type="molecule type" value="Genomic_DNA"/>
</dbReference>
<sequence length="748" mass="78739">MWSTLLSEPRPRTLVNIFNSAITYYIAAVAVAIGFKMKLFNIGVDGQYRIAAFAAALVAGQGWLPGGLNIVPAMLVAMLVGGFWAGIAGWLKVTRGVSEVISTIMLNTISAGPVGWGLRSWGTRAEGSNTRNTTEIPASSQLDGFKLVADAPNRVYTLLVLAILVGIVYWFVINRTRFGFDVRATGESETAAVASGVKVPRMVLIAMIASGAVAGLISMPAFFGADHSYGLNFREGVGFIGIGIALSGRNHPVGIAFAALLWSWLEKASDGLQLQAGVSPALVYIIRGRHPPRGRHRLRGRRPIRAAAGAEAGHPPARHRHPGRSCGMTLSVGTEIETAPATPATRRIPFWARPPGPAALLVVLSIIRMITGQDDISSSGTPGAALARAMPPALAGLGGLWSERAGVINIGLEGMMILGTGGRPSAPSTVARGWESSAPSSAAHSVGWCTRWRQSPSASTTSSPVSPSTSSPREVASYLAARFFGDLKGGSDVQSPPLPSLPRVGIPGLSDPLKSVEDKGWFFVSELAAMLRAATTDLSLLTVIALLLLAGTRWLLWRTAFGLRVRSCGESPVAAETLGINVYLYKYIAVTASGGLAGLGGGFLAMVASNAYREDQTGGRGYIGLAAMIFGNWRPGGVLMGSGLFGYMDALQLRGGGSALHAMLLFIGVLLLVIGLWQILRRHAHVQGTIAIVTGVVVIVLWAVSDSIPGEVTRFAPHLTTLLVLAFASQRLRMPAANGKVYRRGEGH</sequence>
<organism evidence="1 2">
    <name type="scientific">Janibacter limosus</name>
    <dbReference type="NCBI Taxonomy" id="53458"/>
    <lineage>
        <taxon>Bacteria</taxon>
        <taxon>Bacillati</taxon>
        <taxon>Actinomycetota</taxon>
        <taxon>Actinomycetes</taxon>
        <taxon>Micrococcales</taxon>
        <taxon>Intrasporangiaceae</taxon>
        <taxon>Janibacter</taxon>
    </lineage>
</organism>
<gene>
    <name evidence="1" type="ORF">LP422_15500</name>
</gene>
<evidence type="ECO:0000313" key="2">
    <source>
        <dbReference type="Proteomes" id="UP001059663"/>
    </source>
</evidence>